<evidence type="ECO:0000313" key="4">
    <source>
        <dbReference type="RefSeq" id="XP_019101876.1"/>
    </source>
</evidence>
<proteinExistence type="predicted"/>
<dbReference type="RefSeq" id="XP_019101876.1">
    <property type="nucleotide sequence ID" value="XM_019246331.1"/>
</dbReference>
<feature type="compositionally biased region" description="Basic and acidic residues" evidence="1">
    <location>
        <begin position="34"/>
        <end position="55"/>
    </location>
</feature>
<gene>
    <name evidence="4" type="primary">LOC109133322</name>
</gene>
<dbReference type="InterPro" id="IPR005048">
    <property type="entry name" value="DUF287"/>
</dbReference>
<name>A0ABM1RS88_CAMSA</name>
<feature type="region of interest" description="Disordered" evidence="1">
    <location>
        <begin position="1"/>
        <end position="80"/>
    </location>
</feature>
<dbReference type="PANTHER" id="PTHR48449:SF1">
    <property type="entry name" value="DUF1985 DOMAIN-CONTAINING PROTEIN"/>
    <property type="match status" value="1"/>
</dbReference>
<dbReference type="GeneID" id="109133322"/>
<reference evidence="3" key="1">
    <citation type="journal article" date="2014" name="Nat. Commun.">
        <title>The emerging biofuel crop Camelina sativa retains a highly undifferentiated hexaploid genome structure.</title>
        <authorList>
            <person name="Kagale S."/>
            <person name="Koh C."/>
            <person name="Nixon J."/>
            <person name="Bollina V."/>
            <person name="Clarke W.E."/>
            <person name="Tuteja R."/>
            <person name="Spillane C."/>
            <person name="Robinson S.J."/>
            <person name="Links M.G."/>
            <person name="Clarke C."/>
            <person name="Higgins E.E."/>
            <person name="Huebert T."/>
            <person name="Sharpe A.G."/>
            <person name="Parkin I.A."/>
        </authorList>
    </citation>
    <scope>NUCLEOTIDE SEQUENCE [LARGE SCALE GENOMIC DNA]</scope>
    <source>
        <strain evidence="3">cv. DH55</strain>
    </source>
</reference>
<organism evidence="3 4">
    <name type="scientific">Camelina sativa</name>
    <name type="common">False flax</name>
    <name type="synonym">Myagrum sativum</name>
    <dbReference type="NCBI Taxonomy" id="90675"/>
    <lineage>
        <taxon>Eukaryota</taxon>
        <taxon>Viridiplantae</taxon>
        <taxon>Streptophyta</taxon>
        <taxon>Embryophyta</taxon>
        <taxon>Tracheophyta</taxon>
        <taxon>Spermatophyta</taxon>
        <taxon>Magnoliopsida</taxon>
        <taxon>eudicotyledons</taxon>
        <taxon>Gunneridae</taxon>
        <taxon>Pentapetalae</taxon>
        <taxon>rosids</taxon>
        <taxon>malvids</taxon>
        <taxon>Brassicales</taxon>
        <taxon>Brassicaceae</taxon>
        <taxon>Camelineae</taxon>
        <taxon>Camelina</taxon>
    </lineage>
</organism>
<feature type="compositionally biased region" description="Basic and acidic residues" evidence="1">
    <location>
        <begin position="527"/>
        <end position="540"/>
    </location>
</feature>
<protein>
    <submittedName>
        <fullName evidence="4">Uncharacterized protein At3g43530-like</fullName>
    </submittedName>
</protein>
<feature type="region of interest" description="Disordered" evidence="1">
    <location>
        <begin position="516"/>
        <end position="578"/>
    </location>
</feature>
<feature type="domain" description="DUF287" evidence="2">
    <location>
        <begin position="370"/>
        <end position="421"/>
    </location>
</feature>
<feature type="compositionally biased region" description="Acidic residues" evidence="1">
    <location>
        <begin position="1"/>
        <end position="10"/>
    </location>
</feature>
<feature type="compositionally biased region" description="Basic residues" evidence="1">
    <location>
        <begin position="556"/>
        <end position="565"/>
    </location>
</feature>
<dbReference type="Pfam" id="PF03384">
    <property type="entry name" value="DUF287"/>
    <property type="match status" value="1"/>
</dbReference>
<reference evidence="4" key="2">
    <citation type="submission" date="2025-08" db="UniProtKB">
        <authorList>
            <consortium name="RefSeq"/>
        </authorList>
    </citation>
    <scope>IDENTIFICATION</scope>
    <source>
        <tissue evidence="4">Leaf</tissue>
    </source>
</reference>
<sequence>MAPDMDDASGEYDLNAENPATLREEEGGEEVGSEDGRMTDLMRETPNELHPELELVSKTVTTPETMINDEDLQGVDSATRDIGIESPITREDIEGDFAAATTEEGIQATVSQDRTDDEFDSEDEDSQPVQPEMFFKASEYMKGCKIISRCSVSQTVTLIGNLPDEVCWFRNHSQFRHIFHMPKEKNHMTQGMWMLLLHKARTDMERECWFVVNGVPIRYGLKEHALLTGMDCHEYLCGYEELGSLKFVSSMFGIYSFLLRIVDDLNACEDFPWGRYSFDECMKGIRNMMRKLEGGFKPKAQPTFFGFIVPLEILAFECIPQLGRKFSVDVPAEEDCPQMCKHKFTDSSTKGFPLDEIYEELGDSKIITRILEPDGIGEKSLLHCIVDDYSDDGIGFIDPMVDCWRERLAIKKKRIWWENLYELDLRSRIVGLTADEFPDNGKECPETEIDHGENVAGIEAYIRSLKETMTKGFENLVDKLEKGDDDGIQFGTPMDFGPTVQTPTNHPTTLVVYSGILDKTGPNNADSENRKKMENENKEEIEVEDEVPEKEPEKQKQRKTKKDKKVRCEEDNVSLKQV</sequence>
<dbReference type="Proteomes" id="UP000694864">
    <property type="component" value="Chromosome 6"/>
</dbReference>
<dbReference type="PANTHER" id="PTHR48449">
    <property type="entry name" value="DUF1985 DOMAIN-CONTAINING PROTEIN"/>
    <property type="match status" value="1"/>
</dbReference>
<evidence type="ECO:0000256" key="1">
    <source>
        <dbReference type="SAM" id="MobiDB-lite"/>
    </source>
</evidence>
<feature type="region of interest" description="Disordered" evidence="1">
    <location>
        <begin position="101"/>
        <end position="128"/>
    </location>
</feature>
<feature type="compositionally biased region" description="Acidic residues" evidence="1">
    <location>
        <begin position="115"/>
        <end position="126"/>
    </location>
</feature>
<keyword evidence="3" id="KW-1185">Reference proteome</keyword>
<evidence type="ECO:0000313" key="3">
    <source>
        <dbReference type="Proteomes" id="UP000694864"/>
    </source>
</evidence>
<evidence type="ECO:0000259" key="2">
    <source>
        <dbReference type="Pfam" id="PF03384"/>
    </source>
</evidence>
<accession>A0ABM1RS88</accession>